<keyword evidence="4" id="KW-1185">Reference proteome</keyword>
<feature type="compositionally biased region" description="Low complexity" evidence="1">
    <location>
        <begin position="230"/>
        <end position="241"/>
    </location>
</feature>
<evidence type="ECO:0000313" key="4">
    <source>
        <dbReference type="Proteomes" id="UP001383192"/>
    </source>
</evidence>
<keyword evidence="2" id="KW-1133">Transmembrane helix</keyword>
<feature type="transmembrane region" description="Helical" evidence="2">
    <location>
        <begin position="133"/>
        <end position="154"/>
    </location>
</feature>
<name>A0AAW0E5Q1_9AGAR</name>
<comment type="caution">
    <text evidence="3">The sequence shown here is derived from an EMBL/GenBank/DDBJ whole genome shotgun (WGS) entry which is preliminary data.</text>
</comment>
<dbReference type="Proteomes" id="UP001383192">
    <property type="component" value="Unassembled WGS sequence"/>
</dbReference>
<protein>
    <recommendedName>
        <fullName evidence="5">MARVEL domain-containing protein</fullName>
    </recommendedName>
</protein>
<organism evidence="3 4">
    <name type="scientific">Paramarasmius palmivorus</name>
    <dbReference type="NCBI Taxonomy" id="297713"/>
    <lineage>
        <taxon>Eukaryota</taxon>
        <taxon>Fungi</taxon>
        <taxon>Dikarya</taxon>
        <taxon>Basidiomycota</taxon>
        <taxon>Agaricomycotina</taxon>
        <taxon>Agaricomycetes</taxon>
        <taxon>Agaricomycetidae</taxon>
        <taxon>Agaricales</taxon>
        <taxon>Marasmiineae</taxon>
        <taxon>Marasmiaceae</taxon>
        <taxon>Paramarasmius</taxon>
    </lineage>
</organism>
<evidence type="ECO:0000256" key="2">
    <source>
        <dbReference type="SAM" id="Phobius"/>
    </source>
</evidence>
<feature type="compositionally biased region" description="Basic and acidic residues" evidence="1">
    <location>
        <begin position="176"/>
        <end position="185"/>
    </location>
</feature>
<keyword evidence="2" id="KW-0472">Membrane</keyword>
<feature type="region of interest" description="Disordered" evidence="1">
    <location>
        <begin position="176"/>
        <end position="245"/>
    </location>
</feature>
<dbReference type="AlphaFoldDB" id="A0AAW0E5Q1"/>
<dbReference type="EMBL" id="JAYKXP010000003">
    <property type="protein sequence ID" value="KAK7060155.1"/>
    <property type="molecule type" value="Genomic_DNA"/>
</dbReference>
<evidence type="ECO:0008006" key="5">
    <source>
        <dbReference type="Google" id="ProtNLM"/>
    </source>
</evidence>
<keyword evidence="2" id="KW-0812">Transmembrane</keyword>
<evidence type="ECO:0000313" key="3">
    <source>
        <dbReference type="EMBL" id="KAK7060155.1"/>
    </source>
</evidence>
<proteinExistence type="predicted"/>
<feature type="compositionally biased region" description="Polar residues" evidence="1">
    <location>
        <begin position="384"/>
        <end position="393"/>
    </location>
</feature>
<reference evidence="3 4" key="1">
    <citation type="submission" date="2024-01" db="EMBL/GenBank/DDBJ databases">
        <title>A draft genome for a cacao thread blight-causing isolate of Paramarasmius palmivorus.</title>
        <authorList>
            <person name="Baruah I.K."/>
            <person name="Bukari Y."/>
            <person name="Amoako-Attah I."/>
            <person name="Meinhardt L.W."/>
            <person name="Bailey B.A."/>
            <person name="Cohen S.P."/>
        </authorList>
    </citation>
    <scope>NUCLEOTIDE SEQUENCE [LARGE SCALE GENOMIC DNA]</scope>
    <source>
        <strain evidence="3 4">GH-12</strain>
    </source>
</reference>
<evidence type="ECO:0000256" key="1">
    <source>
        <dbReference type="SAM" id="MobiDB-lite"/>
    </source>
</evidence>
<gene>
    <name evidence="3" type="ORF">VNI00_000919</name>
</gene>
<feature type="transmembrane region" description="Helical" evidence="2">
    <location>
        <begin position="74"/>
        <end position="94"/>
    </location>
</feature>
<feature type="region of interest" description="Disordered" evidence="1">
    <location>
        <begin position="355"/>
        <end position="408"/>
    </location>
</feature>
<sequence>MAFLPVFRLVALSTTLIFAAVLLGLNAHLTWLTNQYFGGYFAFAALSIATAVLTILTLPILITIEFTRKGKGGFFATILVELIWLCILWVLWLASAGKAAEDNSSIFPDGCGFGVAYIDTACREFAAIVAFNFLTWFALFAYTITVLVLSIMAAKRGKDVWFMSVREGLVSSSGQRDLEAVKEKATPSVNGKPDEPVNAHSYAQMPNVSPVVPPPPPTKDDAPSVEAGDAPVAPEEPSASAFTEPKAPEIAAEQEAVMKQDVHAQTEPDPTHPVGLTNPVHDAEVAGNPEVAVGNTTPDAVVEEPSSKYDTLQAENAALHPRNVSTISEATEEPVVEQVAAVEEPATKELTTTTIVPPTEHALAPPRIEQSNSSDTITPPPTTAPQNYATQSVGEVGKYPHLYPEPQE</sequence>
<accession>A0AAW0E5Q1</accession>
<feature type="transmembrane region" description="Helical" evidence="2">
    <location>
        <begin position="37"/>
        <end position="62"/>
    </location>
</feature>